<comment type="similarity">
    <text evidence="1">Belongs to the glycosyltransferase 2 family.</text>
</comment>
<dbReference type="RefSeq" id="WP_307903768.1">
    <property type="nucleotide sequence ID" value="NZ_AP027059.1"/>
</dbReference>
<dbReference type="GO" id="GO:0004582">
    <property type="term" value="F:dolichyl-phosphate beta-D-mannosyltransferase activity"/>
    <property type="evidence" value="ECO:0007669"/>
    <property type="project" value="InterPro"/>
</dbReference>
<evidence type="ECO:0000259" key="4">
    <source>
        <dbReference type="Pfam" id="PF00535"/>
    </source>
</evidence>
<keyword evidence="2" id="KW-0328">Glycosyltransferase</keyword>
<keyword evidence="3" id="KW-0808">Transferase</keyword>
<evidence type="ECO:0000313" key="6">
    <source>
        <dbReference type="Proteomes" id="UP001321582"/>
    </source>
</evidence>
<dbReference type="PANTHER" id="PTHR43398:SF1">
    <property type="entry name" value="DOLICHOL-PHOSPHATE MANNOSYLTRANSFERASE SUBUNIT 1"/>
    <property type="match status" value="1"/>
</dbReference>
<dbReference type="InterPro" id="IPR001173">
    <property type="entry name" value="Glyco_trans_2-like"/>
</dbReference>
<dbReference type="AlphaFoldDB" id="A0AAU9DC94"/>
<dbReference type="FunFam" id="3.90.550.10:FF:000122">
    <property type="entry name" value="Dolichol-phosphate mannosyltransferase subunit 1"/>
    <property type="match status" value="1"/>
</dbReference>
<accession>A0AAU9DC94</accession>
<dbReference type="InterPro" id="IPR039528">
    <property type="entry name" value="DPM1-like"/>
</dbReference>
<dbReference type="GO" id="GO:0009247">
    <property type="term" value="P:glycolipid biosynthetic process"/>
    <property type="evidence" value="ECO:0007669"/>
    <property type="project" value="TreeGrafter"/>
</dbReference>
<sequence length="245" mass="28741">MSISKKKALIIIPTYNESQNIEKLLEEIYNQKNDINILIVDDNSPDKTYEIIENLMKDKYNKKLFLLKRAGKLGLGTAYIEGFRWALKNEYDYIFEMDADFSHNPIYIPKFLEEIENNDLIIGSRYVNDGGVKNWGIIRKIVSRGGSLYAKIILGLPLNDITGGFKCFKKEVLENMDLDRIKSNGYSFQVELNYITYLKGYKIKEVPIIFEDRTLGKSKMSKKIFLEAILMVWWMRFNRRFLKNI</sequence>
<dbReference type="EMBL" id="AP027059">
    <property type="protein sequence ID" value="BDU50920.1"/>
    <property type="molecule type" value="Genomic_DNA"/>
</dbReference>
<evidence type="ECO:0000256" key="1">
    <source>
        <dbReference type="ARBA" id="ARBA00006739"/>
    </source>
</evidence>
<evidence type="ECO:0000313" key="5">
    <source>
        <dbReference type="EMBL" id="BDU50920.1"/>
    </source>
</evidence>
<keyword evidence="6" id="KW-1185">Reference proteome</keyword>
<dbReference type="PANTHER" id="PTHR43398">
    <property type="entry name" value="DOLICHOL-PHOSPHATE MANNOSYLTRANSFERASE SUBUNIT 1"/>
    <property type="match status" value="1"/>
</dbReference>
<dbReference type="SUPFAM" id="SSF53448">
    <property type="entry name" value="Nucleotide-diphospho-sugar transferases"/>
    <property type="match status" value="1"/>
</dbReference>
<name>A0AAU9DC94_9FUSO</name>
<feature type="domain" description="Glycosyltransferase 2-like" evidence="4">
    <location>
        <begin position="10"/>
        <end position="175"/>
    </location>
</feature>
<gene>
    <name evidence="5" type="ORF">HLVA_14890</name>
</gene>
<evidence type="ECO:0000256" key="2">
    <source>
        <dbReference type="ARBA" id="ARBA00022676"/>
    </source>
</evidence>
<reference evidence="5 6" key="1">
    <citation type="submission" date="2022-11" db="EMBL/GenBank/DDBJ databases">
        <title>Haliovirga abyssi gen. nov., sp. nov., a mesophilic fermentative bacterium isolated from the Iheya North hydrothermal field and the proposal of Haliovirgaceae fam. nov.</title>
        <authorList>
            <person name="Miyazaki U."/>
            <person name="Tame A."/>
            <person name="Miyazaki J."/>
            <person name="Takai K."/>
            <person name="Sawayama S."/>
            <person name="Kitajima M."/>
            <person name="Okamoto A."/>
            <person name="Nakagawa S."/>
        </authorList>
    </citation>
    <scope>NUCLEOTIDE SEQUENCE [LARGE SCALE GENOMIC DNA]</scope>
    <source>
        <strain evidence="5 6">IC12</strain>
    </source>
</reference>
<dbReference type="CDD" id="cd06442">
    <property type="entry name" value="DPM1_like"/>
    <property type="match status" value="1"/>
</dbReference>
<proteinExistence type="inferred from homology"/>
<dbReference type="KEGG" id="haby:HLVA_14890"/>
<dbReference type="Pfam" id="PF00535">
    <property type="entry name" value="Glycos_transf_2"/>
    <property type="match status" value="1"/>
</dbReference>
<organism evidence="5 6">
    <name type="scientific">Haliovirga abyssi</name>
    <dbReference type="NCBI Taxonomy" id="2996794"/>
    <lineage>
        <taxon>Bacteria</taxon>
        <taxon>Fusobacteriati</taxon>
        <taxon>Fusobacteriota</taxon>
        <taxon>Fusobacteriia</taxon>
        <taxon>Fusobacteriales</taxon>
        <taxon>Haliovirgaceae</taxon>
        <taxon>Haliovirga</taxon>
    </lineage>
</organism>
<protein>
    <submittedName>
        <fullName evidence="5">Dolichyl-phosphate beta-D-mannosyltransferase</fullName>
    </submittedName>
</protein>
<dbReference type="GO" id="GO:0016020">
    <property type="term" value="C:membrane"/>
    <property type="evidence" value="ECO:0007669"/>
    <property type="project" value="GOC"/>
</dbReference>
<evidence type="ECO:0000256" key="3">
    <source>
        <dbReference type="ARBA" id="ARBA00022679"/>
    </source>
</evidence>
<dbReference type="Proteomes" id="UP001321582">
    <property type="component" value="Chromosome"/>
</dbReference>
<dbReference type="Gene3D" id="3.90.550.10">
    <property type="entry name" value="Spore Coat Polysaccharide Biosynthesis Protein SpsA, Chain A"/>
    <property type="match status" value="1"/>
</dbReference>
<dbReference type="InterPro" id="IPR029044">
    <property type="entry name" value="Nucleotide-diphossugar_trans"/>
</dbReference>